<protein>
    <submittedName>
        <fullName evidence="1">Uncharacterized protein</fullName>
    </submittedName>
</protein>
<dbReference type="RefSeq" id="WP_068280862.1">
    <property type="nucleotide sequence ID" value="NZ_CP014873.1"/>
</dbReference>
<evidence type="ECO:0000313" key="1">
    <source>
        <dbReference type="EMBL" id="ANK62659.1"/>
    </source>
</evidence>
<dbReference type="GO" id="GO:0006629">
    <property type="term" value="P:lipid metabolic process"/>
    <property type="evidence" value="ECO:0007669"/>
    <property type="project" value="InterPro"/>
</dbReference>
<keyword evidence="2" id="KW-1185">Reference proteome</keyword>
<sequence>MLKKLSWRVLGIISLLCCQLVLSGFTVVAHRGDPLAAPEETFQSFDDGFAAGASYCELDLRESSDGVLVVSHDSNLKRVTGQNMAISKTPFNEIQQAHETNGEPIHSLQQLFEHYANQPETKFILETKKNKQKPIDMEAKLAALINQYHMQDRVIIHSFSADSLQKMSVLLPNVPRLLLANDLTDISMADLQFVTGVSLEDTVVTPDIIKQIHHLNKKIYVWSEMTEPASVIPAITLNNVDGVVTNYPATVADYAQAKKGSHQHVVNKTATVTTTYSAATWTNPYVHQQASNSVTVGEPLQISTIVTKAGYSQAELTDGRWVNAVNLNFGANYQLARPYLGLNVQLKPNQYRPRLWNNPLAPTTSQRLFGGSGKITAVKVVKHKLWFQINQQGWLQSNQVLVNLTNQSAPQRADYFNLPAAKRLTSIDLLQSPALNQATRPTVSNGYFTRILNEFNRHHI</sequence>
<dbReference type="SUPFAM" id="SSF51695">
    <property type="entry name" value="PLC-like phosphodiesterases"/>
    <property type="match status" value="1"/>
</dbReference>
<dbReference type="InterPro" id="IPR030395">
    <property type="entry name" value="GP_PDE_dom"/>
</dbReference>
<proteinExistence type="predicted"/>
<dbReference type="GO" id="GO:0008081">
    <property type="term" value="F:phosphoric diester hydrolase activity"/>
    <property type="evidence" value="ECO:0007669"/>
    <property type="project" value="InterPro"/>
</dbReference>
<dbReference type="Proteomes" id="UP000078582">
    <property type="component" value="Chromosome"/>
</dbReference>
<evidence type="ECO:0000313" key="2">
    <source>
        <dbReference type="Proteomes" id="UP000078582"/>
    </source>
</evidence>
<dbReference type="Gene3D" id="3.20.20.190">
    <property type="entry name" value="Phosphatidylinositol (PI) phosphodiesterase"/>
    <property type="match status" value="1"/>
</dbReference>
<reference evidence="1 2" key="1">
    <citation type="submission" date="2016-03" db="EMBL/GenBank/DDBJ databases">
        <title>Pediococcus and Lactobacillus from brewery environment - whole genome sequencing and assembly.</title>
        <authorList>
            <person name="Behr J."/>
            <person name="Geissler A.J."/>
            <person name="Vogel R.F."/>
        </authorList>
    </citation>
    <scope>NUCLEOTIDE SEQUENCE [LARGE SCALE GENOMIC DNA]</scope>
    <source>
        <strain evidence="1 2">TMW 1.1989</strain>
    </source>
</reference>
<dbReference type="InterPro" id="IPR017946">
    <property type="entry name" value="PLC-like_Pdiesterase_TIM-brl"/>
</dbReference>
<dbReference type="OrthoDB" id="384721at2"/>
<organism evidence="1 2">
    <name type="scientific">Loigolactobacillus backii</name>
    <dbReference type="NCBI Taxonomy" id="375175"/>
    <lineage>
        <taxon>Bacteria</taxon>
        <taxon>Bacillati</taxon>
        <taxon>Bacillota</taxon>
        <taxon>Bacilli</taxon>
        <taxon>Lactobacillales</taxon>
        <taxon>Lactobacillaceae</taxon>
        <taxon>Loigolactobacillus</taxon>
    </lineage>
</organism>
<dbReference type="STRING" id="375175.AYR53_07660"/>
<dbReference type="PANTHER" id="PTHR46211">
    <property type="entry name" value="GLYCEROPHOSPHORYL DIESTER PHOSPHODIESTERASE"/>
    <property type="match status" value="1"/>
</dbReference>
<gene>
    <name evidence="1" type="ORF">AYR53_07660</name>
</gene>
<dbReference type="AlphaFoldDB" id="A0A192H1H3"/>
<dbReference type="GeneID" id="42982128"/>
<dbReference type="PROSITE" id="PS51704">
    <property type="entry name" value="GP_PDE"/>
    <property type="match status" value="1"/>
</dbReference>
<dbReference type="Pfam" id="PF03009">
    <property type="entry name" value="GDPD"/>
    <property type="match status" value="1"/>
</dbReference>
<dbReference type="PANTHER" id="PTHR46211:SF14">
    <property type="entry name" value="GLYCEROPHOSPHODIESTER PHOSPHODIESTERASE"/>
    <property type="match status" value="1"/>
</dbReference>
<dbReference type="EMBL" id="CP014873">
    <property type="protein sequence ID" value="ANK62659.1"/>
    <property type="molecule type" value="Genomic_DNA"/>
</dbReference>
<accession>A0A192H1H3</accession>
<name>A0A192H1H3_9LACO</name>